<reference evidence="1 3" key="1">
    <citation type="submission" date="2008-03" db="EMBL/GenBank/DDBJ databases">
        <title>Annotation of Ixodes scapularis.</title>
        <authorList>
            <consortium name="Ixodes scapularis Genome Project Consortium"/>
            <person name="Caler E."/>
            <person name="Hannick L.I."/>
            <person name="Bidwell S."/>
            <person name="Joardar V."/>
            <person name="Thiagarajan M."/>
            <person name="Amedeo P."/>
            <person name="Galinsky K.J."/>
            <person name="Schobel S."/>
            <person name="Inman J."/>
            <person name="Hostetler J."/>
            <person name="Miller J."/>
            <person name="Hammond M."/>
            <person name="Megy K."/>
            <person name="Lawson D."/>
            <person name="Kodira C."/>
            <person name="Sutton G."/>
            <person name="Meyer J."/>
            <person name="Hill C.A."/>
            <person name="Birren B."/>
            <person name="Nene V."/>
            <person name="Collins F."/>
            <person name="Alarcon-Chaidez F."/>
            <person name="Wikel S."/>
            <person name="Strausberg R."/>
        </authorList>
    </citation>
    <scope>NUCLEOTIDE SEQUENCE [LARGE SCALE GENOMIC DNA]</scope>
    <source>
        <strain evidence="3">Wikel</strain>
        <strain evidence="1">Wikel colony</strain>
    </source>
</reference>
<dbReference type="EnsemblMetazoa" id="ISCW003238-RA">
    <property type="protein sequence ID" value="ISCW003238-PA"/>
    <property type="gene ID" value="ISCW003238"/>
</dbReference>
<dbReference type="EMBL" id="DS677624">
    <property type="protein sequence ID" value="EEC03998.1"/>
    <property type="molecule type" value="Genomic_DNA"/>
</dbReference>
<proteinExistence type="predicted"/>
<sequence length="54" mass="6427">MCPAEKKKSKRAKQDKKDKGKGFVYNQIFYSISSHVLYRRSYAYLFILPYVHPP</sequence>
<reference evidence="2" key="2">
    <citation type="submission" date="2020-05" db="UniProtKB">
        <authorList>
            <consortium name="EnsemblMetazoa"/>
        </authorList>
    </citation>
    <scope>IDENTIFICATION</scope>
    <source>
        <strain evidence="2">wikel</strain>
    </source>
</reference>
<evidence type="ECO:0000313" key="1">
    <source>
        <dbReference type="EMBL" id="EEC03998.1"/>
    </source>
</evidence>
<evidence type="ECO:0000313" key="3">
    <source>
        <dbReference type="Proteomes" id="UP000001555"/>
    </source>
</evidence>
<dbReference type="InParanoid" id="B7PBM6"/>
<keyword evidence="3" id="KW-1185">Reference proteome</keyword>
<dbReference type="HOGENOM" id="CLU_3052661_0_0_1"/>
<protein>
    <submittedName>
        <fullName evidence="1 2">Uncharacterized protein</fullName>
    </submittedName>
</protein>
<dbReference type="EMBL" id="ABJB010730109">
    <property type="status" value="NOT_ANNOTATED_CDS"/>
    <property type="molecule type" value="Genomic_DNA"/>
</dbReference>
<accession>B7PBM6</accession>
<dbReference type="PaxDb" id="6945-B7PBM6"/>
<dbReference type="VEuPathDB" id="VectorBase:ISCI003238"/>
<dbReference type="EMBL" id="ABJB010129673">
    <property type="status" value="NOT_ANNOTATED_CDS"/>
    <property type="molecule type" value="Genomic_DNA"/>
</dbReference>
<name>B7PBM6_IXOSC</name>
<evidence type="ECO:0000313" key="2">
    <source>
        <dbReference type="EnsemblMetazoa" id="ISCW003238-PA"/>
    </source>
</evidence>
<gene>
    <name evidence="1" type="ORF">IscW_ISCW003238</name>
</gene>
<organism>
    <name type="scientific">Ixodes scapularis</name>
    <name type="common">Black-legged tick</name>
    <name type="synonym">Deer tick</name>
    <dbReference type="NCBI Taxonomy" id="6945"/>
    <lineage>
        <taxon>Eukaryota</taxon>
        <taxon>Metazoa</taxon>
        <taxon>Ecdysozoa</taxon>
        <taxon>Arthropoda</taxon>
        <taxon>Chelicerata</taxon>
        <taxon>Arachnida</taxon>
        <taxon>Acari</taxon>
        <taxon>Parasitiformes</taxon>
        <taxon>Ixodida</taxon>
        <taxon>Ixodoidea</taxon>
        <taxon>Ixodidae</taxon>
        <taxon>Ixodinae</taxon>
        <taxon>Ixodes</taxon>
    </lineage>
</organism>
<dbReference type="VEuPathDB" id="VectorBase:ISCW003238"/>
<dbReference type="Proteomes" id="UP000001555">
    <property type="component" value="Unassembled WGS sequence"/>
</dbReference>
<dbReference type="AlphaFoldDB" id="B7PBM6"/>